<dbReference type="PANTHER" id="PTHR46558">
    <property type="entry name" value="TRACRIPTIONAL REGULATORY PROTEIN-RELATED-RELATED"/>
    <property type="match status" value="1"/>
</dbReference>
<dbReference type="Proteomes" id="UP001241110">
    <property type="component" value="Unassembled WGS sequence"/>
</dbReference>
<dbReference type="Pfam" id="PF01381">
    <property type="entry name" value="HTH_3"/>
    <property type="match status" value="1"/>
</dbReference>
<organism evidence="4 5">
    <name type="scientific">Xanthocytophaga flava</name>
    <dbReference type="NCBI Taxonomy" id="3048013"/>
    <lineage>
        <taxon>Bacteria</taxon>
        <taxon>Pseudomonadati</taxon>
        <taxon>Bacteroidota</taxon>
        <taxon>Cytophagia</taxon>
        <taxon>Cytophagales</taxon>
        <taxon>Rhodocytophagaceae</taxon>
        <taxon>Xanthocytophaga</taxon>
    </lineage>
</organism>
<evidence type="ECO:0000313" key="4">
    <source>
        <dbReference type="EMBL" id="MDJ1480354.1"/>
    </source>
</evidence>
<protein>
    <submittedName>
        <fullName evidence="4">Helix-turn-helix domain-containing protein</fullName>
    </submittedName>
</protein>
<dbReference type="EMBL" id="JASJOS010000003">
    <property type="protein sequence ID" value="MDJ1480354.1"/>
    <property type="molecule type" value="Genomic_DNA"/>
</dbReference>
<dbReference type="RefSeq" id="WP_313976951.1">
    <property type="nucleotide sequence ID" value="NZ_JASJOS010000003.1"/>
</dbReference>
<reference evidence="4" key="1">
    <citation type="submission" date="2023-05" db="EMBL/GenBank/DDBJ databases">
        <authorList>
            <person name="Zhang X."/>
        </authorList>
    </citation>
    <scope>NUCLEOTIDE SEQUENCE</scope>
    <source>
        <strain evidence="4">YF14B1</strain>
    </source>
</reference>
<keyword evidence="1" id="KW-0238">DNA-binding</keyword>
<evidence type="ECO:0000313" key="5">
    <source>
        <dbReference type="Proteomes" id="UP001241110"/>
    </source>
</evidence>
<dbReference type="PROSITE" id="PS50943">
    <property type="entry name" value="HTH_CROC1"/>
    <property type="match status" value="1"/>
</dbReference>
<evidence type="ECO:0000259" key="3">
    <source>
        <dbReference type="PROSITE" id="PS50943"/>
    </source>
</evidence>
<dbReference type="Gene3D" id="1.10.260.40">
    <property type="entry name" value="lambda repressor-like DNA-binding domains"/>
    <property type="match status" value="1"/>
</dbReference>
<dbReference type="SUPFAM" id="SSF47413">
    <property type="entry name" value="lambda repressor-like DNA-binding domains"/>
    <property type="match status" value="1"/>
</dbReference>
<dbReference type="GO" id="GO:0003677">
    <property type="term" value="F:DNA binding"/>
    <property type="evidence" value="ECO:0007669"/>
    <property type="project" value="UniProtKB-KW"/>
</dbReference>
<dbReference type="SMART" id="SM00530">
    <property type="entry name" value="HTH_XRE"/>
    <property type="match status" value="1"/>
</dbReference>
<sequence>MSEVIANNIKYLRRMNGLTQEQFARKIGIKRSLLGAYEEGRANPNLENLTNIAKIFGTTVDNLIKNDIRNLREKQGIPIPQPAPQLMEPNDPNPPKPVASIIDKYYQPQAENPILTSSTFTPTHKTEPVNTNTPYTPPSSDLFQKPQSSLFQKSLNEEVFWIAQKDVAGYLTGYAYKDYLEKLPQLSLPTLPSGKYRAFEVGSDFPVAGATVIGEFTPNWYDIRDGQHYIIVLHKQGILYRRIYNHVKIKGTILLLSDSATIPTIEVPVKDVLELWEARQYIGLSMPEPKTSLPLERLMALVAELQREIESLQK</sequence>
<gene>
    <name evidence="4" type="ORF">QNI16_07650</name>
</gene>
<dbReference type="InterPro" id="IPR010982">
    <property type="entry name" value="Lambda_DNA-bd_dom_sf"/>
</dbReference>
<dbReference type="PANTHER" id="PTHR46558:SF11">
    <property type="entry name" value="HTH-TYPE TRANSCRIPTIONAL REGULATOR XRE"/>
    <property type="match status" value="1"/>
</dbReference>
<name>A0AAE3QP86_9BACT</name>
<proteinExistence type="predicted"/>
<dbReference type="InterPro" id="IPR001387">
    <property type="entry name" value="Cro/C1-type_HTH"/>
</dbReference>
<feature type="region of interest" description="Disordered" evidence="2">
    <location>
        <begin position="114"/>
        <end position="143"/>
    </location>
</feature>
<feature type="domain" description="HTH cro/C1-type" evidence="3">
    <location>
        <begin position="9"/>
        <end position="63"/>
    </location>
</feature>
<accession>A0AAE3QP86</accession>
<evidence type="ECO:0000256" key="2">
    <source>
        <dbReference type="SAM" id="MobiDB-lite"/>
    </source>
</evidence>
<evidence type="ECO:0000256" key="1">
    <source>
        <dbReference type="ARBA" id="ARBA00023125"/>
    </source>
</evidence>
<dbReference type="CDD" id="cd00093">
    <property type="entry name" value="HTH_XRE"/>
    <property type="match status" value="1"/>
</dbReference>
<dbReference type="AlphaFoldDB" id="A0AAE3QP86"/>
<comment type="caution">
    <text evidence="4">The sequence shown here is derived from an EMBL/GenBank/DDBJ whole genome shotgun (WGS) entry which is preliminary data.</text>
</comment>